<dbReference type="InterPro" id="IPR007053">
    <property type="entry name" value="LRAT_dom"/>
</dbReference>
<name>A0A515EUS2_9BURK</name>
<sequence length="130" mass="14137">MNPSFFPLTIHTAAVISRDKLNGGGRHFGVHFPGGEVVDFHPAGVRYTTIQGFLEGRACKVERLIPAEEVRQAHWRARTAPGQVRPYHLLDFNCEHFANFIAGAARPESAQITGLAVLGLVGLVCALFSS</sequence>
<feature type="domain" description="LRAT" evidence="1">
    <location>
        <begin position="17"/>
        <end position="111"/>
    </location>
</feature>
<gene>
    <name evidence="2" type="ORF">EXZ61_21000</name>
</gene>
<dbReference type="EMBL" id="CP036282">
    <property type="protein sequence ID" value="QDL56435.1"/>
    <property type="molecule type" value="Genomic_DNA"/>
</dbReference>
<accession>A0A515EUS2</accession>
<dbReference type="RefSeq" id="WP_142813870.1">
    <property type="nucleotide sequence ID" value="NZ_CP036282.1"/>
</dbReference>
<keyword evidence="3" id="KW-1185">Reference proteome</keyword>
<dbReference type="KEGG" id="rhg:EXZ61_21000"/>
<dbReference type="Proteomes" id="UP000317365">
    <property type="component" value="Chromosome"/>
</dbReference>
<proteinExistence type="predicted"/>
<evidence type="ECO:0000313" key="3">
    <source>
        <dbReference type="Proteomes" id="UP000317365"/>
    </source>
</evidence>
<organism evidence="2 3">
    <name type="scientific">Rhodoferax aquaticus</name>
    <dbReference type="NCBI Taxonomy" id="2527691"/>
    <lineage>
        <taxon>Bacteria</taxon>
        <taxon>Pseudomonadati</taxon>
        <taxon>Pseudomonadota</taxon>
        <taxon>Betaproteobacteria</taxon>
        <taxon>Burkholderiales</taxon>
        <taxon>Comamonadaceae</taxon>
        <taxon>Rhodoferax</taxon>
    </lineage>
</organism>
<reference evidence="3" key="1">
    <citation type="submission" date="2019-02" db="EMBL/GenBank/DDBJ databases">
        <title>Complete genome sequence of Rhodoferax sp. Gr-4.</title>
        <authorList>
            <person name="Jin L."/>
        </authorList>
    </citation>
    <scope>NUCLEOTIDE SEQUENCE [LARGE SCALE GENOMIC DNA]</scope>
    <source>
        <strain evidence="3">Gr-4</strain>
    </source>
</reference>
<reference evidence="3" key="2">
    <citation type="journal article" date="2020" name="Int. J. Syst. Evol. Microbiol.">
        <title>Genomic insights into a novel species Rhodoferax aquaticus sp. nov., isolated from freshwater.</title>
        <authorList>
            <person name="Li T."/>
            <person name="Zhuo Y."/>
            <person name="Jin C.Z."/>
            <person name="Wu X."/>
            <person name="Ko S.R."/>
            <person name="Jin F.J."/>
            <person name="Ahn C.Y."/>
            <person name="Oh H.M."/>
            <person name="Lee H.G."/>
            <person name="Jin L."/>
        </authorList>
    </citation>
    <scope>NUCLEOTIDE SEQUENCE [LARGE SCALE GENOMIC DNA]</scope>
    <source>
        <strain evidence="3">Gr-4</strain>
    </source>
</reference>
<dbReference type="AlphaFoldDB" id="A0A515EUS2"/>
<evidence type="ECO:0000313" key="2">
    <source>
        <dbReference type="EMBL" id="QDL56435.1"/>
    </source>
</evidence>
<evidence type="ECO:0000259" key="1">
    <source>
        <dbReference type="PROSITE" id="PS51934"/>
    </source>
</evidence>
<dbReference type="Pfam" id="PF04970">
    <property type="entry name" value="LRAT"/>
    <property type="match status" value="1"/>
</dbReference>
<dbReference type="Gene3D" id="3.90.1720.10">
    <property type="entry name" value="endopeptidase domain like (from Nostoc punctiforme)"/>
    <property type="match status" value="1"/>
</dbReference>
<dbReference type="PROSITE" id="PS51934">
    <property type="entry name" value="LRAT"/>
    <property type="match status" value="1"/>
</dbReference>
<protein>
    <recommendedName>
        <fullName evidence="1">LRAT domain-containing protein</fullName>
    </recommendedName>
</protein>